<evidence type="ECO:0000313" key="1">
    <source>
        <dbReference type="EMBL" id="MDX8053485.1"/>
    </source>
</evidence>
<protein>
    <submittedName>
        <fullName evidence="1">Uncharacterized protein</fullName>
    </submittedName>
</protein>
<dbReference type="EMBL" id="JAXAVV010000016">
    <property type="protein sequence ID" value="MDX8053485.1"/>
    <property type="molecule type" value="Genomic_DNA"/>
</dbReference>
<name>A0ABU4TYU4_9PSEU</name>
<gene>
    <name evidence="1" type="ORF">SK571_29290</name>
</gene>
<sequence>MDILAMPMGLAGEVNHLLKEHNLSAPVMEVRRKGRSTWAFFCTPRDMDHGNETARTLAIYGVEHFGQDARVPLPPSPASSGCSLRWVEEPTQAPLPLWAAVASCALQAIRR</sequence>
<proteinExistence type="predicted"/>
<comment type="caution">
    <text evidence="1">The sequence shown here is derived from an EMBL/GenBank/DDBJ whole genome shotgun (WGS) entry which is preliminary data.</text>
</comment>
<organism evidence="1 2">
    <name type="scientific">Lentzea kristufekii</name>
    <dbReference type="NCBI Taxonomy" id="3095430"/>
    <lineage>
        <taxon>Bacteria</taxon>
        <taxon>Bacillati</taxon>
        <taxon>Actinomycetota</taxon>
        <taxon>Actinomycetes</taxon>
        <taxon>Pseudonocardiales</taxon>
        <taxon>Pseudonocardiaceae</taxon>
        <taxon>Lentzea</taxon>
    </lineage>
</organism>
<accession>A0ABU4TYU4</accession>
<reference evidence="1 2" key="1">
    <citation type="submission" date="2023-11" db="EMBL/GenBank/DDBJ databases">
        <title>Lentzea sokolovensis, sp. nov., Lentzea kristufkii, sp. nov., and Lentzea miocenensis, sp. nov., rare actinobacteria from Sokolov Coal Basin, Miocene lacustrine sediment, Czech Republic.</title>
        <authorList>
            <person name="Lara A."/>
            <person name="Kotroba L."/>
            <person name="Nouioui I."/>
            <person name="Neumann-Schaal M."/>
            <person name="Mast Y."/>
            <person name="Chronakova A."/>
        </authorList>
    </citation>
    <scope>NUCLEOTIDE SEQUENCE [LARGE SCALE GENOMIC DNA]</scope>
    <source>
        <strain evidence="1 2">BCCO 10_0798</strain>
    </source>
</reference>
<dbReference type="RefSeq" id="WP_319987302.1">
    <property type="nucleotide sequence ID" value="NZ_JAXAVV010000016.1"/>
</dbReference>
<dbReference type="Proteomes" id="UP001271792">
    <property type="component" value="Unassembled WGS sequence"/>
</dbReference>
<evidence type="ECO:0000313" key="2">
    <source>
        <dbReference type="Proteomes" id="UP001271792"/>
    </source>
</evidence>
<keyword evidence="2" id="KW-1185">Reference proteome</keyword>